<evidence type="ECO:0000256" key="1">
    <source>
        <dbReference type="ARBA" id="ARBA00004123"/>
    </source>
</evidence>
<reference evidence="8" key="1">
    <citation type="submission" date="2021-07" db="EMBL/GenBank/DDBJ databases">
        <authorList>
            <person name="Catto M.A."/>
            <person name="Jacobson A."/>
            <person name="Kennedy G."/>
            <person name="Labadie P."/>
            <person name="Hunt B.G."/>
            <person name="Srinivasan R."/>
        </authorList>
    </citation>
    <scope>NUCLEOTIDE SEQUENCE</scope>
    <source>
        <strain evidence="8">PL_HMW_Pooled</strain>
        <tissue evidence="8">Head</tissue>
    </source>
</reference>
<keyword evidence="3" id="KW-0863">Zinc-finger</keyword>
<organism evidence="8 9">
    <name type="scientific">Frankliniella fusca</name>
    <dbReference type="NCBI Taxonomy" id="407009"/>
    <lineage>
        <taxon>Eukaryota</taxon>
        <taxon>Metazoa</taxon>
        <taxon>Ecdysozoa</taxon>
        <taxon>Arthropoda</taxon>
        <taxon>Hexapoda</taxon>
        <taxon>Insecta</taxon>
        <taxon>Pterygota</taxon>
        <taxon>Neoptera</taxon>
        <taxon>Paraneoptera</taxon>
        <taxon>Thysanoptera</taxon>
        <taxon>Terebrantia</taxon>
        <taxon>Thripoidea</taxon>
        <taxon>Thripidae</taxon>
        <taxon>Frankliniella</taxon>
    </lineage>
</organism>
<reference evidence="8" key="2">
    <citation type="journal article" date="2023" name="BMC Genomics">
        <title>Pest status, molecular evolution, and epigenetic factors derived from the genome assembly of Frankliniella fusca, a thysanopteran phytovirus vector.</title>
        <authorList>
            <person name="Catto M.A."/>
            <person name="Labadie P.E."/>
            <person name="Jacobson A.L."/>
            <person name="Kennedy G.G."/>
            <person name="Srinivasan R."/>
            <person name="Hunt B.G."/>
        </authorList>
    </citation>
    <scope>NUCLEOTIDE SEQUENCE</scope>
    <source>
        <strain evidence="8">PL_HMW_Pooled</strain>
    </source>
</reference>
<proteinExistence type="predicted"/>
<evidence type="ECO:0000313" key="9">
    <source>
        <dbReference type="Proteomes" id="UP001219518"/>
    </source>
</evidence>
<sequence>VLAVLEARGERPLADRLRSQDEALAGDFISLLTPLEKTKTLAFGDLASIRKHLTEQAADSEETARMKRGVKDLLPIMEVLEVIKECKELVTYLKSSGLAADLPKKVLQEVETRWNSLHTMLESVLDSYDEIHDLLTKHGDGGVRRMDGVDRQVQEWLVPFLKEFKMETKTLEGNNSTHPTLPFLVLVSAALEDHCQPSLDDGMHLTLVKARSLCFLNEKFKPSMKAKVALFLWPDYKELLLLSEDERNEVNAKVRALIAENGSETDGGGPNRREVDDPDVPDGPPPPKTARAESQDEVARYLSMATSVPAELLLQFWKMMDRPDGFPKLARLARRELGNLSTAAPSERVWSKTSFILNNRRNRLTPKHLNSIIVLCSWLRHLEKSKK</sequence>
<feature type="domain" description="HAT C-terminal dimerisation" evidence="7">
    <location>
        <begin position="298"/>
        <end position="379"/>
    </location>
</feature>
<keyword evidence="4" id="KW-0862">Zinc</keyword>
<evidence type="ECO:0000256" key="6">
    <source>
        <dbReference type="SAM" id="MobiDB-lite"/>
    </source>
</evidence>
<dbReference type="EMBL" id="JAHWGI010001431">
    <property type="protein sequence ID" value="KAK3931916.1"/>
    <property type="molecule type" value="Genomic_DNA"/>
</dbReference>
<feature type="region of interest" description="Disordered" evidence="6">
    <location>
        <begin position="259"/>
        <end position="294"/>
    </location>
</feature>
<dbReference type="InterPro" id="IPR008906">
    <property type="entry name" value="HATC_C_dom"/>
</dbReference>
<comment type="caution">
    <text evidence="8">The sequence shown here is derived from an EMBL/GenBank/DDBJ whole genome shotgun (WGS) entry which is preliminary data.</text>
</comment>
<evidence type="ECO:0000256" key="3">
    <source>
        <dbReference type="ARBA" id="ARBA00022771"/>
    </source>
</evidence>
<dbReference type="PANTHER" id="PTHR46481">
    <property type="entry name" value="ZINC FINGER BED DOMAIN-CONTAINING PROTEIN 4"/>
    <property type="match status" value="1"/>
</dbReference>
<evidence type="ECO:0000256" key="2">
    <source>
        <dbReference type="ARBA" id="ARBA00022723"/>
    </source>
</evidence>
<keyword evidence="9" id="KW-1185">Reference proteome</keyword>
<keyword evidence="2" id="KW-0479">Metal-binding</keyword>
<name>A0AAE1I2T7_9NEOP</name>
<dbReference type="AlphaFoldDB" id="A0AAE1I2T7"/>
<gene>
    <name evidence="8" type="ORF">KUF71_010684</name>
</gene>
<accession>A0AAE1I2T7</accession>
<dbReference type="InterPro" id="IPR052035">
    <property type="entry name" value="ZnF_BED_domain_contain"/>
</dbReference>
<dbReference type="SUPFAM" id="SSF53098">
    <property type="entry name" value="Ribonuclease H-like"/>
    <property type="match status" value="1"/>
</dbReference>
<evidence type="ECO:0000313" key="8">
    <source>
        <dbReference type="EMBL" id="KAK3931916.1"/>
    </source>
</evidence>
<keyword evidence="5" id="KW-0539">Nucleus</keyword>
<evidence type="ECO:0000256" key="5">
    <source>
        <dbReference type="ARBA" id="ARBA00023242"/>
    </source>
</evidence>
<comment type="subcellular location">
    <subcellularLocation>
        <location evidence="1">Nucleus</location>
    </subcellularLocation>
</comment>
<evidence type="ECO:0000259" key="7">
    <source>
        <dbReference type="Pfam" id="PF05699"/>
    </source>
</evidence>
<dbReference type="GO" id="GO:0005634">
    <property type="term" value="C:nucleus"/>
    <property type="evidence" value="ECO:0007669"/>
    <property type="project" value="UniProtKB-SubCell"/>
</dbReference>
<dbReference type="Proteomes" id="UP001219518">
    <property type="component" value="Unassembled WGS sequence"/>
</dbReference>
<dbReference type="GO" id="GO:0046983">
    <property type="term" value="F:protein dimerization activity"/>
    <property type="evidence" value="ECO:0007669"/>
    <property type="project" value="InterPro"/>
</dbReference>
<dbReference type="GO" id="GO:0008270">
    <property type="term" value="F:zinc ion binding"/>
    <property type="evidence" value="ECO:0007669"/>
    <property type="project" value="UniProtKB-KW"/>
</dbReference>
<dbReference type="PANTHER" id="PTHR46481:SF10">
    <property type="entry name" value="ZINC FINGER BED DOMAIN-CONTAINING PROTEIN 39"/>
    <property type="match status" value="1"/>
</dbReference>
<protein>
    <submittedName>
        <fullName evidence="8">Transposable element Hobo transposase</fullName>
    </submittedName>
</protein>
<evidence type="ECO:0000256" key="4">
    <source>
        <dbReference type="ARBA" id="ARBA00022833"/>
    </source>
</evidence>
<dbReference type="Pfam" id="PF05699">
    <property type="entry name" value="Dimer_Tnp_hAT"/>
    <property type="match status" value="1"/>
</dbReference>
<dbReference type="InterPro" id="IPR012337">
    <property type="entry name" value="RNaseH-like_sf"/>
</dbReference>
<feature type="non-terminal residue" evidence="8">
    <location>
        <position position="1"/>
    </location>
</feature>